<reference evidence="2" key="1">
    <citation type="journal article" date="2021" name="G3 (Bethesda)">
        <title>Genomic diversity, chromosomal rearrangements, and interspecies hybridization in the ogataea polymorpha species complex.</title>
        <authorList>
            <person name="Hanson S.J."/>
            <person name="Cinneide E.O."/>
            <person name="Salzberg L.I."/>
            <person name="Wolfe K.H."/>
            <person name="McGowan J."/>
            <person name="Fitzpatrick D.A."/>
            <person name="Matlin K."/>
        </authorList>
    </citation>
    <scope>NUCLEOTIDE SEQUENCE</scope>
    <source>
        <strain evidence="2">83-405-1</strain>
    </source>
</reference>
<feature type="transmembrane region" description="Helical" evidence="1">
    <location>
        <begin position="376"/>
        <end position="398"/>
    </location>
</feature>
<evidence type="ECO:0000313" key="3">
    <source>
        <dbReference type="Proteomes" id="UP000738402"/>
    </source>
</evidence>
<sequence>MSVNLVAEPEAKSFEFVNPGDTFPYREIDLPLPIFNEAGVSLSPSLIIGRASHKGEKSERQERQDNFLVNDAAVSANHILGYVTPVSDDEKLAIYIKDVSQHGSCLLRYGTPDAMRLKKNGTRVMLRNGDIIGLVVLGKCRANDPFDIFRCTKVQFQVVTDYRMKLRAVRLNRNEYLRVAGEKPEQDLWDLTFTDLTKDAAAFGGLNDEHLDALRDMFSKTFEPPVSESTYFGPDSEDFFEEDSDSGGEVECECVERETDFWAHGLSDSDSEETPSEDPDSDHIVEFVCEESCNLFSNNEQNSDSAPEEEAFLKEVIAEPVEMAFEPENEPEIKIEPDLEERACRKRPISDTADTVYEIQEQEPVKKTKKVQAKPFLAGLAFGSALTFGALSLFGSYIE</sequence>
<evidence type="ECO:0000313" key="2">
    <source>
        <dbReference type="EMBL" id="KAG7725575.1"/>
    </source>
</evidence>
<gene>
    <name evidence="2" type="ORF">KL933_004141</name>
</gene>
<name>A0AAN6D2V1_9ASCO</name>
<accession>A0AAN6D2V1</accession>
<keyword evidence="1" id="KW-1133">Transmembrane helix</keyword>
<evidence type="ECO:0000256" key="1">
    <source>
        <dbReference type="SAM" id="Phobius"/>
    </source>
</evidence>
<organism evidence="2 3">
    <name type="scientific">Ogataea haglerorum</name>
    <dbReference type="NCBI Taxonomy" id="1937702"/>
    <lineage>
        <taxon>Eukaryota</taxon>
        <taxon>Fungi</taxon>
        <taxon>Dikarya</taxon>
        <taxon>Ascomycota</taxon>
        <taxon>Saccharomycotina</taxon>
        <taxon>Pichiomycetes</taxon>
        <taxon>Pichiales</taxon>
        <taxon>Pichiaceae</taxon>
        <taxon>Ogataea</taxon>
    </lineage>
</organism>
<comment type="caution">
    <text evidence="2">The sequence shown here is derived from an EMBL/GenBank/DDBJ whole genome shotgun (WGS) entry which is preliminary data.</text>
</comment>
<keyword evidence="1" id="KW-0812">Transmembrane</keyword>
<keyword evidence="1" id="KW-0472">Membrane</keyword>
<protein>
    <recommendedName>
        <fullName evidence="4">FHA domain-containing protein</fullName>
    </recommendedName>
</protein>
<dbReference type="Proteomes" id="UP000738402">
    <property type="component" value="Unassembled WGS sequence"/>
</dbReference>
<dbReference type="EMBL" id="JAHLUH010000012">
    <property type="protein sequence ID" value="KAG7725575.1"/>
    <property type="molecule type" value="Genomic_DNA"/>
</dbReference>
<evidence type="ECO:0008006" key="4">
    <source>
        <dbReference type="Google" id="ProtNLM"/>
    </source>
</evidence>
<proteinExistence type="predicted"/>
<dbReference type="AlphaFoldDB" id="A0AAN6D2V1"/>